<feature type="transmembrane region" description="Helical" evidence="1">
    <location>
        <begin position="62"/>
        <end position="84"/>
    </location>
</feature>
<comment type="caution">
    <text evidence="2">The sequence shown here is derived from an EMBL/GenBank/DDBJ whole genome shotgun (WGS) entry which is preliminary data.</text>
</comment>
<dbReference type="AlphaFoldDB" id="A0A9D2NW75"/>
<dbReference type="EMBL" id="DWWK01000200">
    <property type="protein sequence ID" value="HJC39801.1"/>
    <property type="molecule type" value="Genomic_DNA"/>
</dbReference>
<evidence type="ECO:0000313" key="2">
    <source>
        <dbReference type="EMBL" id="HJC39801.1"/>
    </source>
</evidence>
<accession>A0A9D2NW75</accession>
<protein>
    <submittedName>
        <fullName evidence="2">Uncharacterized protein</fullName>
    </submittedName>
</protein>
<organism evidence="2 3">
    <name type="scientific">Candidatus Mediterraneibacter faecigallinarum</name>
    <dbReference type="NCBI Taxonomy" id="2838669"/>
    <lineage>
        <taxon>Bacteria</taxon>
        <taxon>Bacillati</taxon>
        <taxon>Bacillota</taxon>
        <taxon>Clostridia</taxon>
        <taxon>Lachnospirales</taxon>
        <taxon>Lachnospiraceae</taxon>
        <taxon>Mediterraneibacter</taxon>
    </lineage>
</organism>
<feature type="transmembrane region" description="Helical" evidence="1">
    <location>
        <begin position="193"/>
        <end position="210"/>
    </location>
</feature>
<keyword evidence="1" id="KW-0472">Membrane</keyword>
<dbReference type="Proteomes" id="UP000823894">
    <property type="component" value="Unassembled WGS sequence"/>
</dbReference>
<evidence type="ECO:0000256" key="1">
    <source>
        <dbReference type="SAM" id="Phobius"/>
    </source>
</evidence>
<name>A0A9D2NW75_9FIRM</name>
<proteinExistence type="predicted"/>
<sequence>MKENSDLKKLFQEADRFIIVDKKGKEQTLERLYEETIEGGTSITASFSELVLSQLRYMEKGIWLADAAVNMLFILILLLLRYYGAEERDITTTAMLLASASGGVSIWILSRLFSNGAGELAETCYFNTKQLAGLEMTILGGINLIMLSFAVFYVGVQWKMSFFRMGVYVGVPFLFTVSVCLGCMMAETRRRRSAMTAGAGVLSAVLVLAAEAVPEVYLPSAAAVWCMALAAGMAVLAVQIRRLFNEIGRGEILCTE</sequence>
<gene>
    <name evidence="2" type="ORF">H9757_12220</name>
</gene>
<evidence type="ECO:0000313" key="3">
    <source>
        <dbReference type="Proteomes" id="UP000823894"/>
    </source>
</evidence>
<feature type="transmembrane region" description="Helical" evidence="1">
    <location>
        <begin position="131"/>
        <end position="153"/>
    </location>
</feature>
<feature type="transmembrane region" description="Helical" evidence="1">
    <location>
        <begin position="90"/>
        <end position="110"/>
    </location>
</feature>
<feature type="transmembrane region" description="Helical" evidence="1">
    <location>
        <begin position="216"/>
        <end position="238"/>
    </location>
</feature>
<reference evidence="2" key="1">
    <citation type="journal article" date="2021" name="PeerJ">
        <title>Extensive microbial diversity within the chicken gut microbiome revealed by metagenomics and culture.</title>
        <authorList>
            <person name="Gilroy R."/>
            <person name="Ravi A."/>
            <person name="Getino M."/>
            <person name="Pursley I."/>
            <person name="Horton D.L."/>
            <person name="Alikhan N.F."/>
            <person name="Baker D."/>
            <person name="Gharbi K."/>
            <person name="Hall N."/>
            <person name="Watson M."/>
            <person name="Adriaenssens E.M."/>
            <person name="Foster-Nyarko E."/>
            <person name="Jarju S."/>
            <person name="Secka A."/>
            <person name="Antonio M."/>
            <person name="Oren A."/>
            <person name="Chaudhuri R.R."/>
            <person name="La Ragione R."/>
            <person name="Hildebrand F."/>
            <person name="Pallen M.J."/>
        </authorList>
    </citation>
    <scope>NUCLEOTIDE SEQUENCE</scope>
    <source>
        <strain evidence="2">ChiGjej1B1-1692</strain>
    </source>
</reference>
<keyword evidence="1" id="KW-1133">Transmembrane helix</keyword>
<keyword evidence="1" id="KW-0812">Transmembrane</keyword>
<feature type="transmembrane region" description="Helical" evidence="1">
    <location>
        <begin position="165"/>
        <end position="186"/>
    </location>
</feature>
<reference evidence="2" key="2">
    <citation type="submission" date="2021-04" db="EMBL/GenBank/DDBJ databases">
        <authorList>
            <person name="Gilroy R."/>
        </authorList>
    </citation>
    <scope>NUCLEOTIDE SEQUENCE</scope>
    <source>
        <strain evidence="2">ChiGjej1B1-1692</strain>
    </source>
</reference>